<organism evidence="2 3">
    <name type="scientific">Spirodela intermedia</name>
    <name type="common">Intermediate duckweed</name>
    <dbReference type="NCBI Taxonomy" id="51605"/>
    <lineage>
        <taxon>Eukaryota</taxon>
        <taxon>Viridiplantae</taxon>
        <taxon>Streptophyta</taxon>
        <taxon>Embryophyta</taxon>
        <taxon>Tracheophyta</taxon>
        <taxon>Spermatophyta</taxon>
        <taxon>Magnoliopsida</taxon>
        <taxon>Liliopsida</taxon>
        <taxon>Araceae</taxon>
        <taxon>Lemnoideae</taxon>
        <taxon>Spirodela</taxon>
    </lineage>
</organism>
<reference evidence="2" key="1">
    <citation type="submission" date="2020-02" db="EMBL/GenBank/DDBJ databases">
        <authorList>
            <person name="Scholz U."/>
            <person name="Mascher M."/>
            <person name="Fiebig A."/>
        </authorList>
    </citation>
    <scope>NUCLEOTIDE SEQUENCE</scope>
</reference>
<name>A0A7I8L395_SPIIN</name>
<keyword evidence="3" id="KW-1185">Reference proteome</keyword>
<dbReference type="EMBL" id="LR746274">
    <property type="protein sequence ID" value="CAA7404501.1"/>
    <property type="molecule type" value="Genomic_DNA"/>
</dbReference>
<dbReference type="AlphaFoldDB" id="A0A7I8L395"/>
<evidence type="ECO:0000313" key="1">
    <source>
        <dbReference type="EMBL" id="CAA2628441.1"/>
    </source>
</evidence>
<proteinExistence type="predicted"/>
<evidence type="ECO:0000313" key="3">
    <source>
        <dbReference type="Proteomes" id="UP000663760"/>
    </source>
</evidence>
<accession>A0A7I8L395</accession>
<sequence length="91" mass="9606">MRSIIAIDCSGVARDDKIAMQLPSANHRKSIMSNTQSGIESGITLNLLTAVSNGSHWLASQASATMGWGSKEHRAEEAGVSNPDRIAVLGE</sequence>
<dbReference type="Proteomes" id="UP000663760">
    <property type="component" value="Chromosome 11"/>
</dbReference>
<evidence type="ECO:0000313" key="2">
    <source>
        <dbReference type="EMBL" id="CAA7404501.1"/>
    </source>
</evidence>
<protein>
    <submittedName>
        <fullName evidence="2">Uncharacterized protein</fullName>
    </submittedName>
</protein>
<dbReference type="EMBL" id="LR743598">
    <property type="protein sequence ID" value="CAA2628441.1"/>
    <property type="molecule type" value="Genomic_DNA"/>
</dbReference>
<gene>
    <name evidence="1" type="ORF">SI7747_11014083</name>
    <name evidence="2" type="ORF">SI8410_11015179</name>
</gene>